<reference evidence="1" key="1">
    <citation type="submission" date="2017-04" db="EMBL/GenBank/DDBJ databases">
        <title>Unveiling RNA virosphere associated with marine microorganisms.</title>
        <authorList>
            <person name="Urayama S."/>
            <person name="Takaki Y."/>
            <person name="Nishi S."/>
            <person name="Yoshida Y."/>
            <person name="Deguchi S."/>
            <person name="Takai K."/>
            <person name="Nunoura T."/>
        </authorList>
    </citation>
    <scope>NUCLEOTIDE SEQUENCE</scope>
</reference>
<name>A0A2V0RHB9_9ZZZZ</name>
<organism evidence="1">
    <name type="scientific">viral metagenome</name>
    <dbReference type="NCBI Taxonomy" id="1070528"/>
    <lineage>
        <taxon>unclassified sequences</taxon>
        <taxon>metagenomes</taxon>
        <taxon>organismal metagenomes</taxon>
    </lineage>
</organism>
<dbReference type="AlphaFoldDB" id="A0A2V0RHB9"/>
<protein>
    <submittedName>
        <fullName evidence="1">Uncharacterized protein</fullName>
    </submittedName>
</protein>
<comment type="caution">
    <text evidence="1">The sequence shown here is derived from an EMBL/GenBank/DDBJ whole genome shotgun (WGS) entry which is preliminary data.</text>
</comment>
<dbReference type="EMBL" id="BDQA01000465">
    <property type="protein sequence ID" value="GBH21938.1"/>
    <property type="molecule type" value="Genomic_RNA"/>
</dbReference>
<sequence length="199" mass="22610">MFVLYLPYGEEKVVICGVPLDLCLYIFRHIFKVAKGVHPSLYNHENPTAFNPLNSWVRGTVKEKIETTIRTVTGGVALLNPDFVPKLKSIYSEAIINDCRVGYLYLDWDPTLSYASHIDEHSVLAGIYDKDSFVTEVIRGLRNHSVPSKLPQPSIEEFLKVSIDSELRNTPGLKPLTRRALTAESLAIQKKYSDFLWKQ</sequence>
<proteinExistence type="predicted"/>
<evidence type="ECO:0000313" key="1">
    <source>
        <dbReference type="EMBL" id="GBH21938.1"/>
    </source>
</evidence>
<accession>A0A2V0RHB9</accession>